<organism evidence="3 4">
    <name type="scientific">Marinoscillum luteum</name>
    <dbReference type="NCBI Taxonomy" id="861051"/>
    <lineage>
        <taxon>Bacteria</taxon>
        <taxon>Pseudomonadati</taxon>
        <taxon>Bacteroidota</taxon>
        <taxon>Cytophagia</taxon>
        <taxon>Cytophagales</taxon>
        <taxon>Reichenbachiellaceae</taxon>
        <taxon>Marinoscillum</taxon>
    </lineage>
</organism>
<gene>
    <name evidence="3" type="ORF">ACHKAR_01290</name>
</gene>
<dbReference type="PROSITE" id="PS51502">
    <property type="entry name" value="S_R_A_B_BARREL"/>
    <property type="match status" value="1"/>
</dbReference>
<dbReference type="Pfam" id="PF07876">
    <property type="entry name" value="Dabb"/>
    <property type="match status" value="1"/>
</dbReference>
<feature type="chain" id="PRO_5047385077" evidence="1">
    <location>
        <begin position="28"/>
        <end position="136"/>
    </location>
</feature>
<keyword evidence="4" id="KW-1185">Reference proteome</keyword>
<accession>A0ABW7N357</accession>
<evidence type="ECO:0000313" key="3">
    <source>
        <dbReference type="EMBL" id="MFH6982048.1"/>
    </source>
</evidence>
<evidence type="ECO:0000259" key="2">
    <source>
        <dbReference type="PROSITE" id="PS51502"/>
    </source>
</evidence>
<dbReference type="InterPro" id="IPR011008">
    <property type="entry name" value="Dimeric_a/b-barrel"/>
</dbReference>
<dbReference type="RefSeq" id="WP_159584675.1">
    <property type="nucleotide sequence ID" value="NZ_JBIPKE010000008.1"/>
</dbReference>
<dbReference type="Proteomes" id="UP001610063">
    <property type="component" value="Unassembled WGS sequence"/>
</dbReference>
<keyword evidence="1" id="KW-0732">Signal</keyword>
<feature type="signal peptide" evidence="1">
    <location>
        <begin position="1"/>
        <end position="27"/>
    </location>
</feature>
<dbReference type="SMART" id="SM00886">
    <property type="entry name" value="Dabb"/>
    <property type="match status" value="1"/>
</dbReference>
<evidence type="ECO:0000313" key="4">
    <source>
        <dbReference type="Proteomes" id="UP001610063"/>
    </source>
</evidence>
<sequence>MNKRRSFFNKSLLSLAGLSLMPTILKATQKDKVINGRFIHMVFFWLKPETDIADFQRATENFLMQVPEIVNYHLGEPAGTPREVVNNTYSVSLVVTFASKEDQDIYQKHQAHLKYIEENKDKWTDVKIFDSWGKED</sequence>
<dbReference type="SUPFAM" id="SSF54909">
    <property type="entry name" value="Dimeric alpha+beta barrel"/>
    <property type="match status" value="1"/>
</dbReference>
<dbReference type="InterPro" id="IPR013097">
    <property type="entry name" value="Dabb"/>
</dbReference>
<feature type="domain" description="Stress-response A/B barrel" evidence="2">
    <location>
        <begin position="38"/>
        <end position="131"/>
    </location>
</feature>
<proteinExistence type="predicted"/>
<dbReference type="EMBL" id="JBIPKE010000008">
    <property type="protein sequence ID" value="MFH6982048.1"/>
    <property type="molecule type" value="Genomic_DNA"/>
</dbReference>
<evidence type="ECO:0000256" key="1">
    <source>
        <dbReference type="SAM" id="SignalP"/>
    </source>
</evidence>
<name>A0ABW7N357_9BACT</name>
<protein>
    <submittedName>
        <fullName evidence="3">Dabb family protein</fullName>
    </submittedName>
</protein>
<dbReference type="Gene3D" id="3.30.70.100">
    <property type="match status" value="1"/>
</dbReference>
<reference evidence="3 4" key="1">
    <citation type="journal article" date="2013" name="Int. J. Syst. Evol. Microbiol.">
        <title>Marinoscillum luteum sp. nov., isolated from marine sediment.</title>
        <authorList>
            <person name="Cha I.T."/>
            <person name="Park S.J."/>
            <person name="Kim S.J."/>
            <person name="Kim J.G."/>
            <person name="Jung M.Y."/>
            <person name="Shin K.S."/>
            <person name="Kwon K.K."/>
            <person name="Yang S.H."/>
            <person name="Seo Y.S."/>
            <person name="Rhee S.K."/>
        </authorList>
    </citation>
    <scope>NUCLEOTIDE SEQUENCE [LARGE SCALE GENOMIC DNA]</scope>
    <source>
        <strain evidence="3 4">KCTC 23939</strain>
    </source>
</reference>
<comment type="caution">
    <text evidence="3">The sequence shown here is derived from an EMBL/GenBank/DDBJ whole genome shotgun (WGS) entry which is preliminary data.</text>
</comment>